<feature type="transmembrane region" description="Helical" evidence="1">
    <location>
        <begin position="848"/>
        <end position="867"/>
    </location>
</feature>
<dbReference type="Gene3D" id="1.20.1640.10">
    <property type="entry name" value="Multidrug efflux transporter AcrB transmembrane domain"/>
    <property type="match status" value="2"/>
</dbReference>
<dbReference type="Gene3D" id="3.30.70.1320">
    <property type="entry name" value="Multidrug efflux transporter AcrB pore domain like"/>
    <property type="match status" value="1"/>
</dbReference>
<dbReference type="AlphaFoldDB" id="A0A1H2UIT9"/>
<feature type="transmembrane region" description="Helical" evidence="1">
    <location>
        <begin position="949"/>
        <end position="973"/>
    </location>
</feature>
<dbReference type="STRING" id="1048340.SAMN05444487_104119"/>
<feature type="domain" description="SSD" evidence="2">
    <location>
        <begin position="359"/>
        <end position="489"/>
    </location>
</feature>
<dbReference type="SUPFAM" id="SSF82693">
    <property type="entry name" value="Multidrug efflux transporter AcrB pore domain, PN1, PN2, PC1 and PC2 subdomains"/>
    <property type="match status" value="2"/>
</dbReference>
<evidence type="ECO:0000259" key="2">
    <source>
        <dbReference type="PROSITE" id="PS50156"/>
    </source>
</evidence>
<dbReference type="PROSITE" id="PS50156">
    <property type="entry name" value="SSD"/>
    <property type="match status" value="1"/>
</dbReference>
<feature type="transmembrane region" description="Helical" evidence="1">
    <location>
        <begin position="464"/>
        <end position="490"/>
    </location>
</feature>
<feature type="transmembrane region" description="Helical" evidence="1">
    <location>
        <begin position="874"/>
        <end position="894"/>
    </location>
</feature>
<evidence type="ECO:0000313" key="4">
    <source>
        <dbReference type="Proteomes" id="UP000198534"/>
    </source>
</evidence>
<dbReference type="InterPro" id="IPR027463">
    <property type="entry name" value="AcrB_DN_DC_subdom"/>
</dbReference>
<name>A0A1H2UIT9_9BACL</name>
<evidence type="ECO:0000313" key="3">
    <source>
        <dbReference type="EMBL" id="SDW56063.1"/>
    </source>
</evidence>
<keyword evidence="1" id="KW-0472">Membrane</keyword>
<dbReference type="InterPro" id="IPR000731">
    <property type="entry name" value="SSD"/>
</dbReference>
<accession>A0A1H2UIT9</accession>
<feature type="transmembrane region" description="Helical" evidence="1">
    <location>
        <begin position="359"/>
        <end position="380"/>
    </location>
</feature>
<protein>
    <submittedName>
        <fullName evidence="3">Hydrophobic/amphiphilic exporter-1, HAE1 family</fullName>
    </submittedName>
</protein>
<dbReference type="PANTHER" id="PTHR32063">
    <property type="match status" value="1"/>
</dbReference>
<dbReference type="Pfam" id="PF00873">
    <property type="entry name" value="ACR_tran"/>
    <property type="match status" value="1"/>
</dbReference>
<evidence type="ECO:0000256" key="1">
    <source>
        <dbReference type="SAM" id="Phobius"/>
    </source>
</evidence>
<proteinExistence type="predicted"/>
<sequence>MRAMSFFTRFSIRNVAAVMILALLVTVGGVYATTQYNKEAMPDIAIPFLYVTEVNPGASPQEMQNEVTLPLEKALKNVDGVKAVYSDSSANVSSLRLEFEFGEDMSAMKSRVEEVLSGVSLPSEAEKPKVSQITMDTQPIIYSAVTAKDGQSLKDLQRLVHDRIVPTLRGVDGVGDVQILGTMPEDIYIRPNLEKLKEKQIPLQQLIQTLKGSNIDLPAGQIKVDGKKNPVQVKGRAASTDDLKKQLISPIGKVELQDVAKVTRGSGEAESLTRIQGKPSIAVNVTKNNDANAVEVAEKVKKEIAAYTKSTNGIDVNIIYDQSKDIKKSVEGMTREAGLGALFASLLILLFLRNIRATFIAIVSIPLSIFLALALLKYMVPDLTLNIMTLGGIAIAVGRVIDDSIVVIENIVRRLQSEEVSQKLIIDATKEVGTAITASTLTTVAVFAPLALVGGFIGQITTPFALIVVSSLLASLLIAVSVVPALAYLLMRRSVPKTKKEMRISNGYRKILRWTLNHKVITLILATLIFLGSLPLAGLTGFTFMPEQEEKFLVLNLKMPQGTDIEKLKDEALQLDQKIRKEKDVELSQVMIGSPEGELDVFSMSTDGAKANWLVKLRSDADTKACMKQLKKILKPKDKRARFIVQDQESTSGSAAPIMITVTGKSEKSITEATKKVTNLVKGLEGADNVDNTLVSMMNGIDVTIRDEDALKYGLTTAQATSFIRPYLSGEEVGKVGSAGNLQPVKMQLAAKDMNQLQDIKELELSTPNGKKVKLKEIADVKKVTYPAVLQLRNGEKYATISGDIIKENTGGVLLDLQAKLNKLKLADDVKVTLGGSNEQITESFKDLGIAILLAIGLVFIVMMIAFGEGRAPFAILFSLPFAITGALLGNFIAGQPISSASFIGMLMLVGIVVTNAIVLVDRIQQQMRKGLTIRQAILEAGGTRLRPVLITAITTICSLLPLAVGIGEGAIISKGLAVVVIGGLIASTILTLVIVPIVYELLHRKERKAEKKSQLDNGIPG</sequence>
<dbReference type="SUPFAM" id="SSF82866">
    <property type="entry name" value="Multidrug efflux transporter AcrB transmembrane domain"/>
    <property type="match status" value="2"/>
</dbReference>
<keyword evidence="4" id="KW-1185">Reference proteome</keyword>
<dbReference type="GO" id="GO:0005886">
    <property type="term" value="C:plasma membrane"/>
    <property type="evidence" value="ECO:0007669"/>
    <property type="project" value="TreeGrafter"/>
</dbReference>
<keyword evidence="1" id="KW-0812">Transmembrane</keyword>
<dbReference type="Gene3D" id="3.30.70.1430">
    <property type="entry name" value="Multidrug efflux transporter AcrB pore domain"/>
    <property type="match status" value="2"/>
</dbReference>
<reference evidence="3 4" key="1">
    <citation type="submission" date="2016-10" db="EMBL/GenBank/DDBJ databases">
        <authorList>
            <person name="de Groot N.N."/>
        </authorList>
    </citation>
    <scope>NUCLEOTIDE SEQUENCE [LARGE SCALE GENOMIC DNA]</scope>
    <source>
        <strain evidence="3 4">DSM 45610</strain>
    </source>
</reference>
<dbReference type="PRINTS" id="PR00702">
    <property type="entry name" value="ACRIFLAVINRP"/>
</dbReference>
<dbReference type="SUPFAM" id="SSF82714">
    <property type="entry name" value="Multidrug efflux transporter AcrB TolC docking domain, DN and DC subdomains"/>
    <property type="match status" value="2"/>
</dbReference>
<dbReference type="EMBL" id="FNNQ01000004">
    <property type="protein sequence ID" value="SDW56063.1"/>
    <property type="molecule type" value="Genomic_DNA"/>
</dbReference>
<dbReference type="GO" id="GO:0042910">
    <property type="term" value="F:xenobiotic transmembrane transporter activity"/>
    <property type="evidence" value="ECO:0007669"/>
    <property type="project" value="TreeGrafter"/>
</dbReference>
<dbReference type="PANTHER" id="PTHR32063:SF0">
    <property type="entry name" value="SWARMING MOTILITY PROTEIN SWRC"/>
    <property type="match status" value="1"/>
</dbReference>
<keyword evidence="1" id="KW-1133">Transmembrane helix</keyword>
<feature type="transmembrane region" description="Helical" evidence="1">
    <location>
        <begin position="979"/>
        <end position="1003"/>
    </location>
</feature>
<organism evidence="3 4">
    <name type="scientific">Marininema mesophilum</name>
    <dbReference type="NCBI Taxonomy" id="1048340"/>
    <lineage>
        <taxon>Bacteria</taxon>
        <taxon>Bacillati</taxon>
        <taxon>Bacillota</taxon>
        <taxon>Bacilli</taxon>
        <taxon>Bacillales</taxon>
        <taxon>Thermoactinomycetaceae</taxon>
        <taxon>Marininema</taxon>
    </lineage>
</organism>
<feature type="transmembrane region" description="Helical" evidence="1">
    <location>
        <begin position="432"/>
        <end position="458"/>
    </location>
</feature>
<feature type="transmembrane region" description="Helical" evidence="1">
    <location>
        <begin position="520"/>
        <end position="545"/>
    </location>
</feature>
<dbReference type="InterPro" id="IPR001036">
    <property type="entry name" value="Acrflvin-R"/>
</dbReference>
<dbReference type="Gene3D" id="3.30.2090.10">
    <property type="entry name" value="Multidrug efflux transporter AcrB TolC docking domain, DN and DC subdomains"/>
    <property type="match status" value="2"/>
</dbReference>
<dbReference type="Proteomes" id="UP000198534">
    <property type="component" value="Unassembled WGS sequence"/>
</dbReference>
<dbReference type="Gene3D" id="3.30.70.1440">
    <property type="entry name" value="Multidrug efflux transporter AcrB pore domain"/>
    <property type="match status" value="1"/>
</dbReference>
<feature type="transmembrane region" description="Helical" evidence="1">
    <location>
        <begin position="900"/>
        <end position="921"/>
    </location>
</feature>
<gene>
    <name evidence="3" type="ORF">SAMN05444487_104119</name>
</gene>